<sequence>MTYSSSPIEDESLNKQDTLSDHSEEDFVDNSLLINPTRSAKVSKFSIADILEPISESKQNKNEETSSDDGKSEASVADESKLGTKSNWTAFGDAKSLVNASLHPQTDIMNCASLISNSCQWFPSWINAAALVNFNNHAYLTDDLNSKLPFSESTFNVLKDSLATFNNAVKGGNADSSHVANNNLSQDTRNNQDLSENSDLDDDDNLSDNDLSTSNDDGRGGMSRKKKTRTVFSRAQVSQLEHTFDLKRYLSSQERSNLATSLRLTETQVKIWFQNRRNKWKRQSVVGEGETASQFVLTNPGNSNPLNVFGHVTNNGNALNLSQMSNEQLHGVLTATNMLQQNRMLSQQSFMNSNSPPTDSPPINLSSATGHGGGLNHPAFASFDGNNSAAAAAAKLLLNTYGALVAMNPQNLG</sequence>
<reference evidence="2" key="1">
    <citation type="submission" date="2016-11" db="UniProtKB">
        <authorList>
            <consortium name="WormBaseParasite"/>
        </authorList>
    </citation>
    <scope>IDENTIFICATION</scope>
    <source>
        <strain evidence="2">KR3021</strain>
    </source>
</reference>
<dbReference type="WBParaSite" id="RSKR_0000754000.1">
    <property type="protein sequence ID" value="RSKR_0000754000.1"/>
    <property type="gene ID" value="RSKR_0000754000"/>
</dbReference>
<protein>
    <submittedName>
        <fullName evidence="2">Homeobox domain-containing protein</fullName>
    </submittedName>
</protein>
<proteinExistence type="predicted"/>
<name>A0AC35U5J9_9BILA</name>
<organism evidence="1 2">
    <name type="scientific">Rhabditophanes sp. KR3021</name>
    <dbReference type="NCBI Taxonomy" id="114890"/>
    <lineage>
        <taxon>Eukaryota</taxon>
        <taxon>Metazoa</taxon>
        <taxon>Ecdysozoa</taxon>
        <taxon>Nematoda</taxon>
        <taxon>Chromadorea</taxon>
        <taxon>Rhabditida</taxon>
        <taxon>Tylenchina</taxon>
        <taxon>Panagrolaimomorpha</taxon>
        <taxon>Strongyloidoidea</taxon>
        <taxon>Alloionematidae</taxon>
        <taxon>Rhabditophanes</taxon>
    </lineage>
</organism>
<evidence type="ECO:0000313" key="1">
    <source>
        <dbReference type="Proteomes" id="UP000095286"/>
    </source>
</evidence>
<evidence type="ECO:0000313" key="2">
    <source>
        <dbReference type="WBParaSite" id="RSKR_0000754000.1"/>
    </source>
</evidence>
<dbReference type="Proteomes" id="UP000095286">
    <property type="component" value="Unplaced"/>
</dbReference>
<accession>A0AC35U5J9</accession>